<dbReference type="EMBL" id="SMTF01000003">
    <property type="protein sequence ID" value="TDK26316.1"/>
    <property type="molecule type" value="Genomic_DNA"/>
</dbReference>
<gene>
    <name evidence="3" type="ORF">E2F46_06950</name>
</gene>
<evidence type="ECO:0000256" key="1">
    <source>
        <dbReference type="ARBA" id="ARBA00022801"/>
    </source>
</evidence>
<dbReference type="OrthoDB" id="9806180at2"/>
<dbReference type="InterPro" id="IPR013094">
    <property type="entry name" value="AB_hydrolase_3"/>
</dbReference>
<dbReference type="AlphaFoldDB" id="A0A4R5TYL4"/>
<dbReference type="SUPFAM" id="SSF53474">
    <property type="entry name" value="alpha/beta-Hydrolases"/>
    <property type="match status" value="1"/>
</dbReference>
<sequence>MGDRRQYAGFPQAFGFADTLRVPASDALHAAMRRLQQLPARPPRRLDEIPASRIAFNAAVASALHAQDSIGAEAMPASASRIEHHDGVAVLLVPPQGEVRGAVIHIHGGGWCLGDPRSLQPALVGLARATSTLVASIDYRLAPEHRHPVALQDCVRAVRSLTGQWRNEYGFDAGRVVLAGESAGAHLALMALPLLRDAGLRFAGASLNYGLFDLSNTLPSRAGTIASPLLDAGACRFYVEAYLGEGACVDVASSPWEWPQKAFESLPPAMFCVGTADPLYDDSVGMHARWLAAGNEAWRVDYDAAPHAFDLLPVPEARHLADMRVEFVRYCLGDITKPH</sequence>
<reference evidence="3 4" key="1">
    <citation type="submission" date="2019-03" db="EMBL/GenBank/DDBJ databases">
        <title>Luteimonas zhaokaii sp.nov., isolated from the rectal contents of Plateau pika in Yushu, Qinghai Province, China.</title>
        <authorList>
            <person name="Zhang G."/>
        </authorList>
    </citation>
    <scope>NUCLEOTIDE SEQUENCE [LARGE SCALE GENOMIC DNA]</scope>
    <source>
        <strain evidence="3 4">B9</strain>
    </source>
</reference>
<evidence type="ECO:0000313" key="4">
    <source>
        <dbReference type="Proteomes" id="UP000294796"/>
    </source>
</evidence>
<keyword evidence="1 3" id="KW-0378">Hydrolase</keyword>
<dbReference type="PANTHER" id="PTHR48081">
    <property type="entry name" value="AB HYDROLASE SUPERFAMILY PROTEIN C4A8.06C"/>
    <property type="match status" value="1"/>
</dbReference>
<dbReference type="Pfam" id="PF07859">
    <property type="entry name" value="Abhydrolase_3"/>
    <property type="match status" value="1"/>
</dbReference>
<protein>
    <submittedName>
        <fullName evidence="3">Alpha/beta hydrolase</fullName>
    </submittedName>
</protein>
<dbReference type="Gene3D" id="3.40.50.1820">
    <property type="entry name" value="alpha/beta hydrolase"/>
    <property type="match status" value="1"/>
</dbReference>
<name>A0A4R5TYL4_9GAMM</name>
<dbReference type="PANTHER" id="PTHR48081:SF8">
    <property type="entry name" value="ALPHA_BETA HYDROLASE FOLD-3 DOMAIN-CONTAINING PROTEIN-RELATED"/>
    <property type="match status" value="1"/>
</dbReference>
<organism evidence="3 4">
    <name type="scientific">Luteimonas aestuarii</name>
    <dbReference type="NCBI Taxonomy" id="453837"/>
    <lineage>
        <taxon>Bacteria</taxon>
        <taxon>Pseudomonadati</taxon>
        <taxon>Pseudomonadota</taxon>
        <taxon>Gammaproteobacteria</taxon>
        <taxon>Lysobacterales</taxon>
        <taxon>Lysobacteraceae</taxon>
        <taxon>Luteimonas</taxon>
    </lineage>
</organism>
<dbReference type="GO" id="GO:0016787">
    <property type="term" value="F:hydrolase activity"/>
    <property type="evidence" value="ECO:0007669"/>
    <property type="project" value="UniProtKB-KW"/>
</dbReference>
<feature type="domain" description="Alpha/beta hydrolase fold-3" evidence="2">
    <location>
        <begin position="103"/>
        <end position="309"/>
    </location>
</feature>
<accession>A0A4R5TYL4</accession>
<dbReference type="Proteomes" id="UP000294796">
    <property type="component" value="Unassembled WGS sequence"/>
</dbReference>
<dbReference type="InterPro" id="IPR050300">
    <property type="entry name" value="GDXG_lipolytic_enzyme"/>
</dbReference>
<comment type="caution">
    <text evidence="3">The sequence shown here is derived from an EMBL/GenBank/DDBJ whole genome shotgun (WGS) entry which is preliminary data.</text>
</comment>
<evidence type="ECO:0000259" key="2">
    <source>
        <dbReference type="Pfam" id="PF07859"/>
    </source>
</evidence>
<dbReference type="InterPro" id="IPR029058">
    <property type="entry name" value="AB_hydrolase_fold"/>
</dbReference>
<keyword evidence="4" id="KW-1185">Reference proteome</keyword>
<evidence type="ECO:0000313" key="3">
    <source>
        <dbReference type="EMBL" id="TDK26316.1"/>
    </source>
</evidence>
<proteinExistence type="predicted"/>